<protein>
    <submittedName>
        <fullName evidence="2">Uncharacterized protein</fullName>
    </submittedName>
</protein>
<dbReference type="OrthoDB" id="197943at2157"/>
<evidence type="ECO:0000313" key="3">
    <source>
        <dbReference type="Proteomes" id="UP000199199"/>
    </source>
</evidence>
<feature type="transmembrane region" description="Helical" evidence="1">
    <location>
        <begin position="45"/>
        <end position="68"/>
    </location>
</feature>
<accession>A0A1I6PHM3</accession>
<sequence>MLELLSDFRNVIFPVFFVGFFLGTLVLLALSDREILPDRELARKAWVGTFILVLVAVTALGSTLIPIVEMHKFSHPSEEQNTAYEFVVVDADGNELFYDYRATPPTTDSRSSTVAWRMVDAYSDQERMETAEFYLSNAKEYRSAIESGAYPPPTDLIDPPRYVDDEQWTASTLEEYGEFESIRIYERTLTVNEDNTELESHDRRLLLTVDVDDKSITEHDNS</sequence>
<keyword evidence="1" id="KW-0812">Transmembrane</keyword>
<dbReference type="EMBL" id="FOZS01000001">
    <property type="protein sequence ID" value="SFS39697.1"/>
    <property type="molecule type" value="Genomic_DNA"/>
</dbReference>
<feature type="transmembrane region" description="Helical" evidence="1">
    <location>
        <begin position="12"/>
        <end position="30"/>
    </location>
</feature>
<dbReference type="Proteomes" id="UP000199199">
    <property type="component" value="Unassembled WGS sequence"/>
</dbReference>
<keyword evidence="1" id="KW-1133">Transmembrane helix</keyword>
<keyword evidence="3" id="KW-1185">Reference proteome</keyword>
<reference evidence="3" key="1">
    <citation type="submission" date="2016-10" db="EMBL/GenBank/DDBJ databases">
        <authorList>
            <person name="Varghese N."/>
            <person name="Submissions S."/>
        </authorList>
    </citation>
    <scope>NUCLEOTIDE SEQUENCE [LARGE SCALE GENOMIC DNA]</scope>
    <source>
        <strain evidence="3">DSM 22427</strain>
    </source>
</reference>
<proteinExistence type="predicted"/>
<name>A0A1I6PHM3_9EURY</name>
<dbReference type="RefSeq" id="WP_092901248.1">
    <property type="nucleotide sequence ID" value="NZ_FOZS01000001.1"/>
</dbReference>
<evidence type="ECO:0000313" key="2">
    <source>
        <dbReference type="EMBL" id="SFS39697.1"/>
    </source>
</evidence>
<evidence type="ECO:0000256" key="1">
    <source>
        <dbReference type="SAM" id="Phobius"/>
    </source>
</evidence>
<organism evidence="2 3">
    <name type="scientific">Halostagnicola kamekurae</name>
    <dbReference type="NCBI Taxonomy" id="619731"/>
    <lineage>
        <taxon>Archaea</taxon>
        <taxon>Methanobacteriati</taxon>
        <taxon>Methanobacteriota</taxon>
        <taxon>Stenosarchaea group</taxon>
        <taxon>Halobacteria</taxon>
        <taxon>Halobacteriales</taxon>
        <taxon>Natrialbaceae</taxon>
        <taxon>Halostagnicola</taxon>
    </lineage>
</organism>
<keyword evidence="1" id="KW-0472">Membrane</keyword>
<gene>
    <name evidence="2" type="ORF">SAMN04488556_0562</name>
</gene>
<dbReference type="AlphaFoldDB" id="A0A1I6PHM3"/>